<dbReference type="Proteomes" id="UP000242715">
    <property type="component" value="Unassembled WGS sequence"/>
</dbReference>
<name>A0A2Z6N5E7_TRISU</name>
<protein>
    <submittedName>
        <fullName evidence="1">Uncharacterized protein</fullName>
    </submittedName>
</protein>
<gene>
    <name evidence="1" type="ORF">TSUD_144470</name>
</gene>
<accession>A0A2Z6N5E7</accession>
<sequence>MLVCIWTYRLSIVEKGKKNNMIMELKKILEDSDDDVEENEDIREFAVSVGDDDRIKPRAIKSERRRANRY</sequence>
<dbReference type="AlphaFoldDB" id="A0A2Z6N5E7"/>
<evidence type="ECO:0000313" key="1">
    <source>
        <dbReference type="EMBL" id="GAU37213.1"/>
    </source>
</evidence>
<keyword evidence="2" id="KW-1185">Reference proteome</keyword>
<evidence type="ECO:0000313" key="2">
    <source>
        <dbReference type="Proteomes" id="UP000242715"/>
    </source>
</evidence>
<dbReference type="EMBL" id="DF973661">
    <property type="protein sequence ID" value="GAU37213.1"/>
    <property type="molecule type" value="Genomic_DNA"/>
</dbReference>
<organism evidence="1 2">
    <name type="scientific">Trifolium subterraneum</name>
    <name type="common">Subterranean clover</name>
    <dbReference type="NCBI Taxonomy" id="3900"/>
    <lineage>
        <taxon>Eukaryota</taxon>
        <taxon>Viridiplantae</taxon>
        <taxon>Streptophyta</taxon>
        <taxon>Embryophyta</taxon>
        <taxon>Tracheophyta</taxon>
        <taxon>Spermatophyta</taxon>
        <taxon>Magnoliopsida</taxon>
        <taxon>eudicotyledons</taxon>
        <taxon>Gunneridae</taxon>
        <taxon>Pentapetalae</taxon>
        <taxon>rosids</taxon>
        <taxon>fabids</taxon>
        <taxon>Fabales</taxon>
        <taxon>Fabaceae</taxon>
        <taxon>Papilionoideae</taxon>
        <taxon>50 kb inversion clade</taxon>
        <taxon>NPAAA clade</taxon>
        <taxon>Hologalegina</taxon>
        <taxon>IRL clade</taxon>
        <taxon>Trifolieae</taxon>
        <taxon>Trifolium</taxon>
    </lineage>
</organism>
<reference evidence="2" key="1">
    <citation type="journal article" date="2017" name="Front. Plant Sci.">
        <title>Climate Clever Clovers: New Paradigm to Reduce the Environmental Footprint of Ruminants by Breeding Low Methanogenic Forages Utilizing Haplotype Variation.</title>
        <authorList>
            <person name="Kaur P."/>
            <person name="Appels R."/>
            <person name="Bayer P.E."/>
            <person name="Keeble-Gagnere G."/>
            <person name="Wang J."/>
            <person name="Hirakawa H."/>
            <person name="Shirasawa K."/>
            <person name="Vercoe P."/>
            <person name="Stefanova K."/>
            <person name="Durmic Z."/>
            <person name="Nichols P."/>
            <person name="Revell C."/>
            <person name="Isobe S.N."/>
            <person name="Edwards D."/>
            <person name="Erskine W."/>
        </authorList>
    </citation>
    <scope>NUCLEOTIDE SEQUENCE [LARGE SCALE GENOMIC DNA]</scope>
    <source>
        <strain evidence="2">cv. Daliak</strain>
    </source>
</reference>
<proteinExistence type="predicted"/>